<dbReference type="Pfam" id="PF13302">
    <property type="entry name" value="Acetyltransf_3"/>
    <property type="match status" value="1"/>
</dbReference>
<dbReference type="GO" id="GO:0008999">
    <property type="term" value="F:protein-N-terminal-alanine acetyltransferase activity"/>
    <property type="evidence" value="ECO:0007669"/>
    <property type="project" value="TreeGrafter"/>
</dbReference>
<accession>A0A1G5G387</accession>
<keyword evidence="3" id="KW-1185">Reference proteome</keyword>
<sequence>MIKGKNIDLRLVTDEDLEYLYSVTNDLSNTGEYWPLMLETKKSFLDKFAQSGFWNDNAGKMLMVDKEDNILGEMNYFRGLWYMPGYEIGYRIYRPIDRGKGFASEALELFIDFMFRSKQINRLEIEADVDNLGSKRIAEKCGFKVEGIKKQASFLNGRYRDIVLLALVKEDYLNNSK</sequence>
<keyword evidence="2" id="KW-0808">Transferase</keyword>
<name>A0A1G5G387_9FIRM</name>
<organism evidence="2 3">
    <name type="scientific">Alkaliphilus peptidifermentans DSM 18978</name>
    <dbReference type="NCBI Taxonomy" id="1120976"/>
    <lineage>
        <taxon>Bacteria</taxon>
        <taxon>Bacillati</taxon>
        <taxon>Bacillota</taxon>
        <taxon>Clostridia</taxon>
        <taxon>Peptostreptococcales</taxon>
        <taxon>Natronincolaceae</taxon>
        <taxon>Alkaliphilus</taxon>
    </lineage>
</organism>
<evidence type="ECO:0000313" key="3">
    <source>
        <dbReference type="Proteomes" id="UP000198636"/>
    </source>
</evidence>
<dbReference type="Gene3D" id="3.40.630.30">
    <property type="match status" value="1"/>
</dbReference>
<dbReference type="Proteomes" id="UP000198636">
    <property type="component" value="Unassembled WGS sequence"/>
</dbReference>
<dbReference type="AlphaFoldDB" id="A0A1G5G387"/>
<dbReference type="RefSeq" id="WP_176758913.1">
    <property type="nucleotide sequence ID" value="NZ_FMUS01000008.1"/>
</dbReference>
<gene>
    <name evidence="2" type="ORF">SAMN03080606_01592</name>
</gene>
<dbReference type="PANTHER" id="PTHR43441:SF2">
    <property type="entry name" value="FAMILY ACETYLTRANSFERASE, PUTATIVE (AFU_ORTHOLOGUE AFUA_7G00850)-RELATED"/>
    <property type="match status" value="1"/>
</dbReference>
<evidence type="ECO:0000313" key="2">
    <source>
        <dbReference type="EMBL" id="SCY45964.1"/>
    </source>
</evidence>
<protein>
    <submittedName>
        <fullName evidence="2">Protein N-acetyltransferase, RimJ/RimL family</fullName>
    </submittedName>
</protein>
<dbReference type="PROSITE" id="PS51186">
    <property type="entry name" value="GNAT"/>
    <property type="match status" value="1"/>
</dbReference>
<dbReference type="GO" id="GO:1990189">
    <property type="term" value="F:protein N-terminal-serine acetyltransferase activity"/>
    <property type="evidence" value="ECO:0007669"/>
    <property type="project" value="TreeGrafter"/>
</dbReference>
<feature type="domain" description="N-acetyltransferase" evidence="1">
    <location>
        <begin position="7"/>
        <end position="174"/>
    </location>
</feature>
<dbReference type="InterPro" id="IPR051908">
    <property type="entry name" value="Ribosomal_N-acetyltransferase"/>
</dbReference>
<dbReference type="InterPro" id="IPR000182">
    <property type="entry name" value="GNAT_dom"/>
</dbReference>
<dbReference type="GO" id="GO:0005737">
    <property type="term" value="C:cytoplasm"/>
    <property type="evidence" value="ECO:0007669"/>
    <property type="project" value="TreeGrafter"/>
</dbReference>
<dbReference type="EMBL" id="FMUS01000008">
    <property type="protein sequence ID" value="SCY45964.1"/>
    <property type="molecule type" value="Genomic_DNA"/>
</dbReference>
<dbReference type="SUPFAM" id="SSF55729">
    <property type="entry name" value="Acyl-CoA N-acyltransferases (Nat)"/>
    <property type="match status" value="1"/>
</dbReference>
<reference evidence="2 3" key="1">
    <citation type="submission" date="2016-10" db="EMBL/GenBank/DDBJ databases">
        <authorList>
            <person name="de Groot N.N."/>
        </authorList>
    </citation>
    <scope>NUCLEOTIDE SEQUENCE [LARGE SCALE GENOMIC DNA]</scope>
    <source>
        <strain evidence="2 3">DSM 18978</strain>
    </source>
</reference>
<dbReference type="InterPro" id="IPR016181">
    <property type="entry name" value="Acyl_CoA_acyltransferase"/>
</dbReference>
<evidence type="ECO:0000259" key="1">
    <source>
        <dbReference type="PROSITE" id="PS51186"/>
    </source>
</evidence>
<dbReference type="PANTHER" id="PTHR43441">
    <property type="entry name" value="RIBOSOMAL-PROTEIN-SERINE ACETYLTRANSFERASE"/>
    <property type="match status" value="1"/>
</dbReference>
<proteinExistence type="predicted"/>
<dbReference type="STRING" id="1120976.SAMN03080606_01592"/>